<name>A0A150M2M5_9BACI</name>
<evidence type="ECO:0000256" key="5">
    <source>
        <dbReference type="ARBA" id="ARBA00023136"/>
    </source>
</evidence>
<accession>A0A150M2M5</accession>
<comment type="caution">
    <text evidence="7">The sequence shown here is derived from an EMBL/GenBank/DDBJ whole genome shotgun (WGS) entry which is preliminary data.</text>
</comment>
<feature type="transmembrane region" description="Helical" evidence="6">
    <location>
        <begin position="453"/>
        <end position="472"/>
    </location>
</feature>
<evidence type="ECO:0000256" key="4">
    <source>
        <dbReference type="ARBA" id="ARBA00022989"/>
    </source>
</evidence>
<feature type="transmembrane region" description="Helical" evidence="6">
    <location>
        <begin position="164"/>
        <end position="181"/>
    </location>
</feature>
<evidence type="ECO:0000256" key="3">
    <source>
        <dbReference type="ARBA" id="ARBA00022692"/>
    </source>
</evidence>
<feature type="transmembrane region" description="Helical" evidence="6">
    <location>
        <begin position="384"/>
        <end position="404"/>
    </location>
</feature>
<dbReference type="OrthoDB" id="9775950at2"/>
<dbReference type="Proteomes" id="UP000075683">
    <property type="component" value="Unassembled WGS sequence"/>
</dbReference>
<reference evidence="7 8" key="1">
    <citation type="submission" date="2016-01" db="EMBL/GenBank/DDBJ databases">
        <title>Draft Genome Sequences of Seven Thermophilic Sporeformers Isolated from Foods.</title>
        <authorList>
            <person name="Berendsen E.M."/>
            <person name="Wells-Bennik M.H."/>
            <person name="Krawcyk A.O."/>
            <person name="De Jong A."/>
            <person name="Holsappel S."/>
            <person name="Eijlander R.T."/>
            <person name="Kuipers O.P."/>
        </authorList>
    </citation>
    <scope>NUCLEOTIDE SEQUENCE [LARGE SCALE GENOMIC DNA]</scope>
    <source>
        <strain evidence="7 8">B4135</strain>
    </source>
</reference>
<dbReference type="InterPro" id="IPR024923">
    <property type="entry name" value="PG_synth_SpoVB"/>
</dbReference>
<keyword evidence="4 6" id="KW-1133">Transmembrane helix</keyword>
<dbReference type="AlphaFoldDB" id="A0A150M2M5"/>
<keyword evidence="3 6" id="KW-0812">Transmembrane</keyword>
<dbReference type="PANTHER" id="PTHR30250">
    <property type="entry name" value="PST FAMILY PREDICTED COLANIC ACID TRANSPORTER"/>
    <property type="match status" value="1"/>
</dbReference>
<proteinExistence type="predicted"/>
<feature type="transmembrane region" description="Helical" evidence="6">
    <location>
        <begin position="119"/>
        <end position="143"/>
    </location>
</feature>
<keyword evidence="2" id="KW-1003">Cell membrane</keyword>
<evidence type="ECO:0000256" key="2">
    <source>
        <dbReference type="ARBA" id="ARBA00022475"/>
    </source>
</evidence>
<dbReference type="RefSeq" id="WP_061568971.1">
    <property type="nucleotide sequence ID" value="NZ_LQYT01000045.1"/>
</dbReference>
<gene>
    <name evidence="7" type="ORF">B4135_0005</name>
</gene>
<feature type="transmembrane region" description="Helical" evidence="6">
    <location>
        <begin position="84"/>
        <end position="107"/>
    </location>
</feature>
<feature type="transmembrane region" description="Helical" evidence="6">
    <location>
        <begin position="478"/>
        <end position="500"/>
    </location>
</feature>
<dbReference type="Pfam" id="PF01943">
    <property type="entry name" value="Polysacc_synt"/>
    <property type="match status" value="1"/>
</dbReference>
<sequence length="532" mass="56940">MENNSPVSGERLMVKGAVILSAGAAATKILSAVYRIPFQNIVGDIGFYIYQQVYPFYGIAVAMASAGFPVIVSKLYAERPSENVLFRAFLALFPLCFSLFLFLFFGADWIAKKMGDGNLAPLIAAVAFPFLFVPFISLFRGYFQGMGNMVPTAVSQVAEQTVRVGGILAAVVLFANGKNLYAVGEGAAVASAAGSLVCFLFLLFCFSRRKKGRKNRPEPAASGDGVRPGTVLLHGLAATVCGMVPVIFQLIDNFQILPSLLAKGTDFDAARAMKGVFDRGQPLVQIGIILSVSVSSALVPIMAKMRSRGREEEADKLARLAVQFSIAAGAAASVGLIMIMEPLNIMLFTNSAGTLPLRILALTVVFLAANMAVTAVFQGMGNPLLPFYGVLAGIVAKIVFNAAFIRAFGIPGAALASNLALAAMSAFFFAALKKRIKEDLFPKEFVFVLFRSLAAMAALVGALNALCGWLLPDSPVRLFSAFQSLFASFFGAFVFCFVLARGKIFTKSEWLLVPFGEKLLRFLPKTDRGDSC</sequence>
<protein>
    <submittedName>
        <fullName evidence="7">Uncharacterized protein</fullName>
    </submittedName>
</protein>
<feature type="transmembrane region" description="Helical" evidence="6">
    <location>
        <begin position="231"/>
        <end position="251"/>
    </location>
</feature>
<dbReference type="InterPro" id="IPR002797">
    <property type="entry name" value="Polysacc_synth"/>
</dbReference>
<feature type="transmembrane region" description="Helical" evidence="6">
    <location>
        <begin position="187"/>
        <end position="206"/>
    </location>
</feature>
<evidence type="ECO:0000256" key="1">
    <source>
        <dbReference type="ARBA" id="ARBA00004651"/>
    </source>
</evidence>
<dbReference type="InterPro" id="IPR050833">
    <property type="entry name" value="Poly_Biosynth_Transport"/>
</dbReference>
<evidence type="ECO:0000256" key="6">
    <source>
        <dbReference type="SAM" id="Phobius"/>
    </source>
</evidence>
<feature type="transmembrane region" description="Helical" evidence="6">
    <location>
        <begin position="410"/>
        <end position="432"/>
    </location>
</feature>
<evidence type="ECO:0000313" key="8">
    <source>
        <dbReference type="Proteomes" id="UP000075683"/>
    </source>
</evidence>
<feature type="transmembrane region" description="Helical" evidence="6">
    <location>
        <begin position="54"/>
        <end position="72"/>
    </location>
</feature>
<feature type="transmembrane region" description="Helical" evidence="6">
    <location>
        <begin position="359"/>
        <end position="377"/>
    </location>
</feature>
<dbReference type="STRING" id="301148.B4135_0005"/>
<feature type="transmembrane region" description="Helical" evidence="6">
    <location>
        <begin position="12"/>
        <end position="34"/>
    </location>
</feature>
<dbReference type="PATRIC" id="fig|301148.3.peg.3606"/>
<dbReference type="GO" id="GO:0005886">
    <property type="term" value="C:plasma membrane"/>
    <property type="evidence" value="ECO:0007669"/>
    <property type="project" value="UniProtKB-SubCell"/>
</dbReference>
<dbReference type="CDD" id="cd13124">
    <property type="entry name" value="MATE_SpoVB_like"/>
    <property type="match status" value="1"/>
</dbReference>
<feature type="transmembrane region" description="Helical" evidence="6">
    <location>
        <begin position="317"/>
        <end position="339"/>
    </location>
</feature>
<dbReference type="EMBL" id="LQYT01000045">
    <property type="protein sequence ID" value="KYD18778.1"/>
    <property type="molecule type" value="Genomic_DNA"/>
</dbReference>
<feature type="transmembrane region" description="Helical" evidence="6">
    <location>
        <begin position="283"/>
        <end position="305"/>
    </location>
</feature>
<keyword evidence="5 6" id="KW-0472">Membrane</keyword>
<dbReference type="PANTHER" id="PTHR30250:SF29">
    <property type="entry name" value="POLYSACCHARIDE BIOSYNTHESIS PROTEIN C-TERMINAL DOMAIN-CONTAINING PROTEIN"/>
    <property type="match status" value="1"/>
</dbReference>
<dbReference type="PIRSF" id="PIRSF038958">
    <property type="entry name" value="PG_synth_SpoVB"/>
    <property type="match status" value="1"/>
</dbReference>
<organism evidence="7 8">
    <name type="scientific">Caldibacillus debilis</name>
    <dbReference type="NCBI Taxonomy" id="301148"/>
    <lineage>
        <taxon>Bacteria</taxon>
        <taxon>Bacillati</taxon>
        <taxon>Bacillota</taxon>
        <taxon>Bacilli</taxon>
        <taxon>Bacillales</taxon>
        <taxon>Bacillaceae</taxon>
        <taxon>Caldibacillus</taxon>
    </lineage>
</organism>
<comment type="subcellular location">
    <subcellularLocation>
        <location evidence="1">Cell membrane</location>
        <topology evidence="1">Multi-pass membrane protein</topology>
    </subcellularLocation>
</comment>
<evidence type="ECO:0000313" key="7">
    <source>
        <dbReference type="EMBL" id="KYD18778.1"/>
    </source>
</evidence>